<protein>
    <recommendedName>
        <fullName evidence="4">DUF5668 domain-containing protein</fullName>
    </recommendedName>
</protein>
<reference evidence="2 3" key="1">
    <citation type="submission" date="2019-11" db="EMBL/GenBank/DDBJ databases">
        <title>Bacillus lacus genome.</title>
        <authorList>
            <person name="Allen C.J."/>
            <person name="Newman J.D."/>
        </authorList>
    </citation>
    <scope>NUCLEOTIDE SEQUENCE [LARGE SCALE GENOMIC DNA]</scope>
    <source>
        <strain evidence="2 3">KCTC 33946</strain>
    </source>
</reference>
<evidence type="ECO:0000313" key="2">
    <source>
        <dbReference type="EMBL" id="MRX72299.1"/>
    </source>
</evidence>
<keyword evidence="1" id="KW-1133">Transmembrane helix</keyword>
<proteinExistence type="predicted"/>
<keyword evidence="3" id="KW-1185">Reference proteome</keyword>
<dbReference type="Proteomes" id="UP000448867">
    <property type="component" value="Unassembled WGS sequence"/>
</dbReference>
<evidence type="ECO:0008006" key="4">
    <source>
        <dbReference type="Google" id="ProtNLM"/>
    </source>
</evidence>
<dbReference type="AlphaFoldDB" id="A0A7X2IZ42"/>
<gene>
    <name evidence="2" type="ORF">GJU40_09055</name>
</gene>
<organism evidence="2 3">
    <name type="scientific">Metabacillus lacus</name>
    <dbReference type="NCBI Taxonomy" id="1983721"/>
    <lineage>
        <taxon>Bacteria</taxon>
        <taxon>Bacillati</taxon>
        <taxon>Bacillota</taxon>
        <taxon>Bacilli</taxon>
        <taxon>Bacillales</taxon>
        <taxon>Bacillaceae</taxon>
        <taxon>Metabacillus</taxon>
    </lineage>
</organism>
<comment type="caution">
    <text evidence="2">The sequence shown here is derived from an EMBL/GenBank/DDBJ whole genome shotgun (WGS) entry which is preliminary data.</text>
</comment>
<keyword evidence="1" id="KW-0812">Transmembrane</keyword>
<dbReference type="RefSeq" id="WP_154307456.1">
    <property type="nucleotide sequence ID" value="NZ_WKKI01000013.1"/>
</dbReference>
<dbReference type="OrthoDB" id="2695971at2"/>
<keyword evidence="1" id="KW-0472">Membrane</keyword>
<name>A0A7X2IZ42_9BACI</name>
<evidence type="ECO:0000313" key="3">
    <source>
        <dbReference type="Proteomes" id="UP000448867"/>
    </source>
</evidence>
<accession>A0A7X2IZ42</accession>
<feature type="transmembrane region" description="Helical" evidence="1">
    <location>
        <begin position="43"/>
        <end position="63"/>
    </location>
</feature>
<feature type="transmembrane region" description="Helical" evidence="1">
    <location>
        <begin position="20"/>
        <end position="37"/>
    </location>
</feature>
<evidence type="ECO:0000256" key="1">
    <source>
        <dbReference type="SAM" id="Phobius"/>
    </source>
</evidence>
<dbReference type="EMBL" id="WKKI01000013">
    <property type="protein sequence ID" value="MRX72299.1"/>
    <property type="molecule type" value="Genomic_DNA"/>
</dbReference>
<sequence length="75" mass="8462">MVAAAIGLFQYYWFGSREKVLLIPITVLSAVALFFFLDGLLPLQLASFWPLVLLAAGFILLYFSRRKEHAGKKTL</sequence>